<dbReference type="OrthoDB" id="10262564at2759"/>
<dbReference type="InterPro" id="IPR013083">
    <property type="entry name" value="Znf_RING/FYVE/PHD"/>
</dbReference>
<dbReference type="EMBL" id="LFYR01001237">
    <property type="protein sequence ID" value="KMZ63419.1"/>
    <property type="molecule type" value="Genomic_DNA"/>
</dbReference>
<reference evidence="8" key="1">
    <citation type="journal article" date="2016" name="Nature">
        <title>The genome of the seagrass Zostera marina reveals angiosperm adaptation to the sea.</title>
        <authorList>
            <person name="Olsen J.L."/>
            <person name="Rouze P."/>
            <person name="Verhelst B."/>
            <person name="Lin Y.-C."/>
            <person name="Bayer T."/>
            <person name="Collen J."/>
            <person name="Dattolo E."/>
            <person name="De Paoli E."/>
            <person name="Dittami S."/>
            <person name="Maumus F."/>
            <person name="Michel G."/>
            <person name="Kersting A."/>
            <person name="Lauritano C."/>
            <person name="Lohaus R."/>
            <person name="Toepel M."/>
            <person name="Tonon T."/>
            <person name="Vanneste K."/>
            <person name="Amirebrahimi M."/>
            <person name="Brakel J."/>
            <person name="Bostroem C."/>
            <person name="Chovatia M."/>
            <person name="Grimwood J."/>
            <person name="Jenkins J.W."/>
            <person name="Jueterbock A."/>
            <person name="Mraz A."/>
            <person name="Stam W.T."/>
            <person name="Tice H."/>
            <person name="Bornberg-Bauer E."/>
            <person name="Green P.J."/>
            <person name="Pearson G.A."/>
            <person name="Procaccini G."/>
            <person name="Duarte C.M."/>
            <person name="Schmutz J."/>
            <person name="Reusch T.B.H."/>
            <person name="Van de Peer Y."/>
        </authorList>
    </citation>
    <scope>NUCLEOTIDE SEQUENCE [LARGE SCALE GENOMIC DNA]</scope>
    <source>
        <strain evidence="8">cv. Finnish</strain>
    </source>
</reference>
<keyword evidence="7" id="KW-0436">Ligase</keyword>
<dbReference type="InterPro" id="IPR003126">
    <property type="entry name" value="Znf_UBR"/>
</dbReference>
<dbReference type="OMA" id="CKKAYVA"/>
<feature type="domain" description="UBR-type" evidence="6">
    <location>
        <begin position="40"/>
        <end position="110"/>
    </location>
</feature>
<evidence type="ECO:0000259" key="6">
    <source>
        <dbReference type="PROSITE" id="PS51157"/>
    </source>
</evidence>
<dbReference type="Proteomes" id="UP000036987">
    <property type="component" value="Unassembled WGS sequence"/>
</dbReference>
<dbReference type="GO" id="GO:0061630">
    <property type="term" value="F:ubiquitin protein ligase activity"/>
    <property type="evidence" value="ECO:0007669"/>
    <property type="project" value="InterPro"/>
</dbReference>
<dbReference type="GO" id="GO:0016874">
    <property type="term" value="F:ligase activity"/>
    <property type="evidence" value="ECO:0007669"/>
    <property type="project" value="UniProtKB-KW"/>
</dbReference>
<keyword evidence="3" id="KW-0862">Zinc</keyword>
<evidence type="ECO:0000256" key="4">
    <source>
        <dbReference type="PROSITE-ProRule" id="PRU00508"/>
    </source>
</evidence>
<dbReference type="SMART" id="SM00249">
    <property type="entry name" value="PHD"/>
    <property type="match status" value="1"/>
</dbReference>
<feature type="region of interest" description="Disordered" evidence="5">
    <location>
        <begin position="260"/>
        <end position="280"/>
    </location>
</feature>
<evidence type="ECO:0000256" key="1">
    <source>
        <dbReference type="ARBA" id="ARBA00022723"/>
    </source>
</evidence>
<proteinExistence type="predicted"/>
<keyword evidence="8" id="KW-1185">Reference proteome</keyword>
<evidence type="ECO:0000256" key="3">
    <source>
        <dbReference type="ARBA" id="ARBA00022833"/>
    </source>
</evidence>
<accession>A0A0K9P350</accession>
<dbReference type="Pfam" id="PF02207">
    <property type="entry name" value="zf-UBR"/>
    <property type="match status" value="1"/>
</dbReference>
<dbReference type="STRING" id="29655.A0A0K9P350"/>
<dbReference type="InterPro" id="IPR011011">
    <property type="entry name" value="Znf_FYVE_PHD"/>
</dbReference>
<comment type="caution">
    <text evidence="7">The sequence shown here is derived from an EMBL/GenBank/DDBJ whole genome shotgun (WGS) entry which is preliminary data.</text>
</comment>
<evidence type="ECO:0000313" key="7">
    <source>
        <dbReference type="EMBL" id="KMZ63419.1"/>
    </source>
</evidence>
<evidence type="ECO:0000256" key="5">
    <source>
        <dbReference type="SAM" id="MobiDB-lite"/>
    </source>
</evidence>
<dbReference type="CDD" id="cd15542">
    <property type="entry name" value="PHD_UBR7"/>
    <property type="match status" value="1"/>
</dbReference>
<dbReference type="PANTHER" id="PTHR13513:SF9">
    <property type="entry name" value="E3 UBIQUITIN-PROTEIN LIGASE UBR7-RELATED"/>
    <property type="match status" value="1"/>
</dbReference>
<evidence type="ECO:0000256" key="2">
    <source>
        <dbReference type="ARBA" id="ARBA00022771"/>
    </source>
</evidence>
<sequence length="424" mass="47791">MADVFDDEAEEGSVTLSEYIEDIEAAELAVDMVLGGDDGKECTYPHGYMKRQAIFSCLTCVPSGDAGVCTACCLTCHDGHEIVELWTKRNFRCDCGNSKFPNSSCKLFADKDPKNLQNNYNQNFQGLYCTCHRPYPDPEAENQVDMIQCCACEDWFHGNHICLEPSEEIPTDEEQEPLYEDFICPECAISFSFLKLYPPSIWVSSFQKSTTPRSEEKKTCENATGCMSSEKDGNESYSFTSEVLTDSSCPSVGNSSVTATISSEDKSSVKNNNLEGDDKSLENKVPDSCLLKLVLNQTTHVLDKKMPFFLSKGWRDSLCKCQSCYDFYVKNKVQHLINKDDSMEEYVEMAKQKRQENLQKQENAQMDFINTLGHAQKLEVLNGISDIRNEISAFLMNHGDSSKTITAEDVQVIVENLAKRRRLH</sequence>
<keyword evidence="1" id="KW-0479">Metal-binding</keyword>
<name>A0A0K9P350_ZOSMR</name>
<protein>
    <submittedName>
        <fullName evidence="7">Ubiquitin protein ligase E3 component n-recognin 7</fullName>
    </submittedName>
</protein>
<dbReference type="InterPro" id="IPR040204">
    <property type="entry name" value="UBR7"/>
</dbReference>
<dbReference type="SUPFAM" id="SSF57903">
    <property type="entry name" value="FYVE/PHD zinc finger"/>
    <property type="match status" value="1"/>
</dbReference>
<dbReference type="PROSITE" id="PS51157">
    <property type="entry name" value="ZF_UBR"/>
    <property type="match status" value="1"/>
</dbReference>
<dbReference type="CDD" id="cd19677">
    <property type="entry name" value="UBR-box_UBR7"/>
    <property type="match status" value="1"/>
</dbReference>
<evidence type="ECO:0000313" key="8">
    <source>
        <dbReference type="Proteomes" id="UP000036987"/>
    </source>
</evidence>
<feature type="zinc finger region" description="UBR-type" evidence="4">
    <location>
        <begin position="40"/>
        <end position="110"/>
    </location>
</feature>
<dbReference type="AlphaFoldDB" id="A0A0K9P350"/>
<dbReference type="InterPro" id="IPR047506">
    <property type="entry name" value="UBR7-like_UBR-box"/>
</dbReference>
<organism evidence="7 8">
    <name type="scientific">Zostera marina</name>
    <name type="common">Eelgrass</name>
    <dbReference type="NCBI Taxonomy" id="29655"/>
    <lineage>
        <taxon>Eukaryota</taxon>
        <taxon>Viridiplantae</taxon>
        <taxon>Streptophyta</taxon>
        <taxon>Embryophyta</taxon>
        <taxon>Tracheophyta</taxon>
        <taxon>Spermatophyta</taxon>
        <taxon>Magnoliopsida</taxon>
        <taxon>Liliopsida</taxon>
        <taxon>Zosteraceae</taxon>
        <taxon>Zostera</taxon>
    </lineage>
</organism>
<dbReference type="Gene3D" id="3.30.40.10">
    <property type="entry name" value="Zinc/RING finger domain, C3HC4 (zinc finger)"/>
    <property type="match status" value="1"/>
</dbReference>
<dbReference type="GO" id="GO:0008270">
    <property type="term" value="F:zinc ion binding"/>
    <property type="evidence" value="ECO:0007669"/>
    <property type="project" value="UniProtKB-KW"/>
</dbReference>
<dbReference type="PANTHER" id="PTHR13513">
    <property type="entry name" value="E3 UBIQUITIN-PROTEIN LIGASE UBR7"/>
    <property type="match status" value="1"/>
</dbReference>
<gene>
    <name evidence="7" type="ORF">ZOSMA_40G00480</name>
</gene>
<dbReference type="InterPro" id="IPR001965">
    <property type="entry name" value="Znf_PHD"/>
</dbReference>
<dbReference type="SMART" id="SM00396">
    <property type="entry name" value="ZnF_UBR1"/>
    <property type="match status" value="1"/>
</dbReference>
<keyword evidence="2" id="KW-0863">Zinc-finger</keyword>